<organism evidence="4 5">
    <name type="scientific">Anaerovirgula multivorans</name>
    <dbReference type="NCBI Taxonomy" id="312168"/>
    <lineage>
        <taxon>Bacteria</taxon>
        <taxon>Bacillati</taxon>
        <taxon>Bacillota</taxon>
        <taxon>Clostridia</taxon>
        <taxon>Peptostreptococcales</taxon>
        <taxon>Natronincolaceae</taxon>
        <taxon>Anaerovirgula</taxon>
    </lineage>
</organism>
<accession>A0A239BR11</accession>
<name>A0A239BR11_9FIRM</name>
<feature type="transmembrane region" description="Helical" evidence="3">
    <location>
        <begin position="50"/>
        <end position="77"/>
    </location>
</feature>
<keyword evidence="3" id="KW-0472">Membrane</keyword>
<comment type="subcellular location">
    <subcellularLocation>
        <location evidence="1">Membrane</location>
        <topology evidence="1">Multi-pass membrane protein</topology>
    </subcellularLocation>
</comment>
<keyword evidence="5" id="KW-1185">Reference proteome</keyword>
<dbReference type="RefSeq" id="WP_242975044.1">
    <property type="nucleotide sequence ID" value="NZ_FZOJ01000004.1"/>
</dbReference>
<dbReference type="GO" id="GO:0015385">
    <property type="term" value="F:sodium:proton antiporter activity"/>
    <property type="evidence" value="ECO:0007669"/>
    <property type="project" value="TreeGrafter"/>
</dbReference>
<dbReference type="NCBIfam" id="NF009314">
    <property type="entry name" value="PRK12674.1-2"/>
    <property type="match status" value="1"/>
</dbReference>
<protein>
    <submittedName>
        <fullName evidence="4">Multisubunit sodium/proton antiporter, MrpG subunit</fullName>
    </submittedName>
</protein>
<proteinExistence type="inferred from homology"/>
<keyword evidence="3" id="KW-0812">Transmembrane</keyword>
<evidence type="ECO:0000256" key="1">
    <source>
        <dbReference type="ARBA" id="ARBA00004141"/>
    </source>
</evidence>
<keyword evidence="3" id="KW-1133">Transmembrane helix</keyword>
<dbReference type="PANTHER" id="PTHR34703:SF1">
    <property type="entry name" value="ANTIPORTER SUBUNIT MNHG2-RELATED"/>
    <property type="match status" value="1"/>
</dbReference>
<gene>
    <name evidence="4" type="ORF">SAMN05446037_100456</name>
</gene>
<dbReference type="InterPro" id="IPR005133">
    <property type="entry name" value="PhaG_MnhG_YufB"/>
</dbReference>
<evidence type="ECO:0000256" key="3">
    <source>
        <dbReference type="SAM" id="Phobius"/>
    </source>
</evidence>
<reference evidence="5" key="1">
    <citation type="submission" date="2017-06" db="EMBL/GenBank/DDBJ databases">
        <authorList>
            <person name="Varghese N."/>
            <person name="Submissions S."/>
        </authorList>
    </citation>
    <scope>NUCLEOTIDE SEQUENCE [LARGE SCALE GENOMIC DNA]</scope>
    <source>
        <strain evidence="5">SCA</strain>
    </source>
</reference>
<dbReference type="Pfam" id="PF03334">
    <property type="entry name" value="PhaG_MnhG_YufB"/>
    <property type="match status" value="1"/>
</dbReference>
<evidence type="ECO:0000313" key="5">
    <source>
        <dbReference type="Proteomes" id="UP000198304"/>
    </source>
</evidence>
<dbReference type="AlphaFoldDB" id="A0A239BR11"/>
<dbReference type="PANTHER" id="PTHR34703">
    <property type="entry name" value="ANTIPORTER SUBUNIT MNHG2-RELATED"/>
    <property type="match status" value="1"/>
</dbReference>
<sequence>MQYIQSVMMILLLLCSAFFFLVGTVGLVRMPDVFTRMHATTKCDTLGAGLALLALMVNRGLHIISVKLLLIIIFIWLTNPTAAHIIAKAEYNKQNANKKEHSSVEKG</sequence>
<dbReference type="EMBL" id="FZOJ01000004">
    <property type="protein sequence ID" value="SNS09841.1"/>
    <property type="molecule type" value="Genomic_DNA"/>
</dbReference>
<dbReference type="Proteomes" id="UP000198304">
    <property type="component" value="Unassembled WGS sequence"/>
</dbReference>
<evidence type="ECO:0000313" key="4">
    <source>
        <dbReference type="EMBL" id="SNS09841.1"/>
    </source>
</evidence>
<evidence type="ECO:0000256" key="2">
    <source>
        <dbReference type="ARBA" id="ARBA00008404"/>
    </source>
</evidence>
<dbReference type="NCBIfam" id="TIGR01300">
    <property type="entry name" value="CPA3_mnhG_phaG"/>
    <property type="match status" value="1"/>
</dbReference>
<comment type="similarity">
    <text evidence="2">Belongs to the CPA3 antiporters (TC 2.A.63) subunit G family.</text>
</comment>